<proteinExistence type="predicted"/>
<dbReference type="InterPro" id="IPR010982">
    <property type="entry name" value="Lambda_DNA-bd_dom_sf"/>
</dbReference>
<dbReference type="GO" id="GO:0003677">
    <property type="term" value="F:DNA binding"/>
    <property type="evidence" value="ECO:0007669"/>
    <property type="project" value="InterPro"/>
</dbReference>
<comment type="caution">
    <text evidence="1">The sequence shown here is derived from an EMBL/GenBank/DDBJ whole genome shotgun (WGS) entry which is preliminary data.</text>
</comment>
<dbReference type="RefSeq" id="WP_114484998.1">
    <property type="nucleotide sequence ID" value="NZ_CBCSHM010000005.1"/>
</dbReference>
<sequence>MTPAPSPRVSPTPEHIRETRLKAGLTQTQAGALVHTTCRTWQQWEAGDRGMHPAFWELFCLKLPSVMDESVGDA</sequence>
<dbReference type="InterPro" id="IPR001387">
    <property type="entry name" value="Cro/C1-type_HTH"/>
</dbReference>
<dbReference type="Proteomes" id="UP000253204">
    <property type="component" value="Unassembled WGS sequence"/>
</dbReference>
<accession>A0A368U993</accession>
<reference evidence="1 2" key="1">
    <citation type="submission" date="2018-07" db="EMBL/GenBank/DDBJ databases">
        <title>Halomonas rutogse sp. nov., isolated from Lake TangqianCo on Tibetan Plateau.</title>
        <authorList>
            <person name="Lu H."/>
            <person name="Xing P."/>
            <person name="Wu Q."/>
        </authorList>
    </citation>
    <scope>NUCLEOTIDE SEQUENCE [LARGE SCALE GENOMIC DNA]</scope>
    <source>
        <strain evidence="1 2">TQ8S</strain>
    </source>
</reference>
<evidence type="ECO:0000313" key="1">
    <source>
        <dbReference type="EMBL" id="RCV93670.1"/>
    </source>
</evidence>
<dbReference type="Gene3D" id="1.10.260.40">
    <property type="entry name" value="lambda repressor-like DNA-binding domains"/>
    <property type="match status" value="1"/>
</dbReference>
<dbReference type="SUPFAM" id="SSF47413">
    <property type="entry name" value="lambda repressor-like DNA-binding domains"/>
    <property type="match status" value="1"/>
</dbReference>
<dbReference type="EMBL" id="QPIJ01000001">
    <property type="protein sequence ID" value="RCV93670.1"/>
    <property type="molecule type" value="Genomic_DNA"/>
</dbReference>
<gene>
    <name evidence="1" type="ORF">DU506_00505</name>
</gene>
<dbReference type="AlphaFoldDB" id="A0A368U993"/>
<evidence type="ECO:0000313" key="2">
    <source>
        <dbReference type="Proteomes" id="UP000253204"/>
    </source>
</evidence>
<dbReference type="OrthoDB" id="5574138at2"/>
<protein>
    <submittedName>
        <fullName evidence="1">XRE family transcriptional regulator</fullName>
    </submittedName>
</protein>
<dbReference type="CDD" id="cd00093">
    <property type="entry name" value="HTH_XRE"/>
    <property type="match status" value="1"/>
</dbReference>
<name>A0A368U993_9GAMM</name>
<dbReference type="Pfam" id="PF13560">
    <property type="entry name" value="HTH_31"/>
    <property type="match status" value="1"/>
</dbReference>
<keyword evidence="2" id="KW-1185">Reference proteome</keyword>
<organism evidence="1 2">
    <name type="scientific">Vreelandella rituensis</name>
    <dbReference type="NCBI Taxonomy" id="2282306"/>
    <lineage>
        <taxon>Bacteria</taxon>
        <taxon>Pseudomonadati</taxon>
        <taxon>Pseudomonadota</taxon>
        <taxon>Gammaproteobacteria</taxon>
        <taxon>Oceanospirillales</taxon>
        <taxon>Halomonadaceae</taxon>
        <taxon>Vreelandella</taxon>
    </lineage>
</organism>